<dbReference type="PRINTS" id="PR00465">
    <property type="entry name" value="EP450IV"/>
</dbReference>
<keyword evidence="2 4" id="KW-0479">Metal-binding</keyword>
<dbReference type="InterPro" id="IPR036396">
    <property type="entry name" value="Cyt_P450_sf"/>
</dbReference>
<dbReference type="AlphaFoldDB" id="A0AAW0JW26"/>
<dbReference type="SUPFAM" id="SSF48264">
    <property type="entry name" value="Cytochrome P450"/>
    <property type="match status" value="1"/>
</dbReference>
<feature type="binding site" description="axial binding residue" evidence="4">
    <location>
        <position position="179"/>
    </location>
    <ligand>
        <name>heme</name>
        <dbReference type="ChEBI" id="CHEBI:30413"/>
    </ligand>
    <ligandPart>
        <name>Fe</name>
        <dbReference type="ChEBI" id="CHEBI:18248"/>
    </ligandPart>
</feature>
<dbReference type="Pfam" id="PF00067">
    <property type="entry name" value="p450"/>
    <property type="match status" value="1"/>
</dbReference>
<organism evidence="5 6">
    <name type="scientific">Quercus suber</name>
    <name type="common">Cork oak</name>
    <dbReference type="NCBI Taxonomy" id="58331"/>
    <lineage>
        <taxon>Eukaryota</taxon>
        <taxon>Viridiplantae</taxon>
        <taxon>Streptophyta</taxon>
        <taxon>Embryophyta</taxon>
        <taxon>Tracheophyta</taxon>
        <taxon>Spermatophyta</taxon>
        <taxon>Magnoliopsida</taxon>
        <taxon>eudicotyledons</taxon>
        <taxon>Gunneridae</taxon>
        <taxon>Pentapetalae</taxon>
        <taxon>rosids</taxon>
        <taxon>fabids</taxon>
        <taxon>Fagales</taxon>
        <taxon>Fagaceae</taxon>
        <taxon>Quercus</taxon>
    </lineage>
</organism>
<dbReference type="GO" id="GO:0005506">
    <property type="term" value="F:iron ion binding"/>
    <property type="evidence" value="ECO:0007669"/>
    <property type="project" value="InterPro"/>
</dbReference>
<evidence type="ECO:0000256" key="4">
    <source>
        <dbReference type="PIRSR" id="PIRSR602403-1"/>
    </source>
</evidence>
<evidence type="ECO:0000256" key="1">
    <source>
        <dbReference type="ARBA" id="ARBA00010617"/>
    </source>
</evidence>
<evidence type="ECO:0000256" key="3">
    <source>
        <dbReference type="ARBA" id="ARBA00023004"/>
    </source>
</evidence>
<dbReference type="Proteomes" id="UP000237347">
    <property type="component" value="Unassembled WGS sequence"/>
</dbReference>
<dbReference type="PANTHER" id="PTHR47955">
    <property type="entry name" value="CYTOCHROME P450 FAMILY 71 PROTEIN"/>
    <property type="match status" value="1"/>
</dbReference>
<dbReference type="EMBL" id="PKMF04000461">
    <property type="protein sequence ID" value="KAK7830456.1"/>
    <property type="molecule type" value="Genomic_DNA"/>
</dbReference>
<reference evidence="5 6" key="1">
    <citation type="journal article" date="2018" name="Sci. Data">
        <title>The draft genome sequence of cork oak.</title>
        <authorList>
            <person name="Ramos A.M."/>
            <person name="Usie A."/>
            <person name="Barbosa P."/>
            <person name="Barros P.M."/>
            <person name="Capote T."/>
            <person name="Chaves I."/>
            <person name="Simoes F."/>
            <person name="Abreu I."/>
            <person name="Carrasquinho I."/>
            <person name="Faro C."/>
            <person name="Guimaraes J.B."/>
            <person name="Mendonca D."/>
            <person name="Nobrega F."/>
            <person name="Rodrigues L."/>
            <person name="Saibo N.J.M."/>
            <person name="Varela M.C."/>
            <person name="Egas C."/>
            <person name="Matos J."/>
            <person name="Miguel C.M."/>
            <person name="Oliveira M.M."/>
            <person name="Ricardo C.P."/>
            <person name="Goncalves S."/>
        </authorList>
    </citation>
    <scope>NUCLEOTIDE SEQUENCE [LARGE SCALE GENOMIC DNA]</scope>
    <source>
        <strain evidence="6">cv. HL8</strain>
    </source>
</reference>
<dbReference type="InterPro" id="IPR002403">
    <property type="entry name" value="Cyt_P450_E_grp-IV"/>
</dbReference>
<dbReference type="GO" id="GO:0016705">
    <property type="term" value="F:oxidoreductase activity, acting on paired donors, with incorporation or reduction of molecular oxygen"/>
    <property type="evidence" value="ECO:0007669"/>
    <property type="project" value="InterPro"/>
</dbReference>
<name>A0AAW0JW26_QUESU</name>
<gene>
    <name evidence="5" type="primary">CYP71AJ1_1</name>
    <name evidence="5" type="ORF">CFP56_028156</name>
</gene>
<comment type="cofactor">
    <cofactor evidence="4">
        <name>heme</name>
        <dbReference type="ChEBI" id="CHEBI:30413"/>
    </cofactor>
</comment>
<keyword evidence="6" id="KW-1185">Reference proteome</keyword>
<accession>A0AAW0JW26</accession>
<comment type="similarity">
    <text evidence="1">Belongs to the cytochrome P450 family.</text>
</comment>
<keyword evidence="3 4" id="KW-0408">Iron</keyword>
<proteinExistence type="inferred from homology"/>
<dbReference type="GO" id="GO:0004497">
    <property type="term" value="F:monooxygenase activity"/>
    <property type="evidence" value="ECO:0007669"/>
    <property type="project" value="InterPro"/>
</dbReference>
<dbReference type="InterPro" id="IPR001128">
    <property type="entry name" value="Cyt_P450"/>
</dbReference>
<keyword evidence="4" id="KW-0349">Heme</keyword>
<dbReference type="PANTHER" id="PTHR47955:SF15">
    <property type="entry name" value="CYTOCHROME P450 71A2-LIKE"/>
    <property type="match status" value="1"/>
</dbReference>
<protein>
    <submittedName>
        <fullName evidence="5">Psoralen synthase</fullName>
    </submittedName>
</protein>
<evidence type="ECO:0000313" key="6">
    <source>
        <dbReference type="Proteomes" id="UP000237347"/>
    </source>
</evidence>
<dbReference type="GO" id="GO:0020037">
    <property type="term" value="F:heme binding"/>
    <property type="evidence" value="ECO:0007669"/>
    <property type="project" value="InterPro"/>
</dbReference>
<comment type="caution">
    <text evidence="5">The sequence shown here is derived from an EMBL/GenBank/DDBJ whole genome shotgun (WGS) entry which is preliminary data.</text>
</comment>
<evidence type="ECO:0000313" key="5">
    <source>
        <dbReference type="EMBL" id="KAK7830456.1"/>
    </source>
</evidence>
<sequence>MLVSVSYLSPWPGTRNNACEANICLSSPCISCKFWGLGPNHHSVLSKLSKGISSSSRVWKSVGQLLPAINQHQVVLKESSSPHDMLKALFHVNYLYWLEKNAGFEARSVSNDCRYGGRLQISLDWHTTQVIINAWAIRRDPTLWDKPEEFQPEKFLTSSIDFKGHDFQLIPFGARRRGCLRISFVITAIELVLANLVHNFEWTLPDGAIGKDLDMRESTGLRIHRKFLIMAIATPYFG</sequence>
<evidence type="ECO:0000256" key="2">
    <source>
        <dbReference type="ARBA" id="ARBA00022723"/>
    </source>
</evidence>
<dbReference type="Gene3D" id="1.10.630.10">
    <property type="entry name" value="Cytochrome P450"/>
    <property type="match status" value="1"/>
</dbReference>